<dbReference type="InterPro" id="IPR013569">
    <property type="entry name" value="Carlavirus_coat_N"/>
</dbReference>
<dbReference type="OrthoDB" id="15901at10239"/>
<evidence type="ECO:0000256" key="1">
    <source>
        <dbReference type="ARBA" id="ARBA00004032"/>
    </source>
</evidence>
<dbReference type="GO" id="GO:0005198">
    <property type="term" value="F:structural molecule activity"/>
    <property type="evidence" value="ECO:0007669"/>
    <property type="project" value="InterPro"/>
</dbReference>
<evidence type="ECO:0000256" key="6">
    <source>
        <dbReference type="ARBA" id="ARBA00022561"/>
    </source>
</evidence>
<accession>A0A0C5GVW6</accession>
<evidence type="ECO:0000256" key="2">
    <source>
        <dbReference type="ARBA" id="ARBA00004328"/>
    </source>
</evidence>
<evidence type="ECO:0000256" key="3">
    <source>
        <dbReference type="ARBA" id="ARBA00007202"/>
    </source>
</evidence>
<evidence type="ECO:0000256" key="8">
    <source>
        <dbReference type="ARBA" id="ARBA00023274"/>
    </source>
</evidence>
<evidence type="ECO:0000259" key="10">
    <source>
        <dbReference type="PROSITE" id="PS00418"/>
    </source>
</evidence>
<reference evidence="11 12" key="1">
    <citation type="journal article" date="2015" name="Genome Announc.">
        <title>Complete Genome Sequence of the Alfalfa latent virus.</title>
        <authorList>
            <person name="Nemchinov L.G."/>
            <person name="Shao J."/>
            <person name="Postnikova O.A."/>
        </authorList>
    </citation>
    <scope>NUCLEOTIDE SEQUENCE [LARGE SCALE GENOMIC DNA]</scope>
    <source>
        <strain evidence="11">ATCC PV-264</strain>
    </source>
</reference>
<evidence type="ECO:0000256" key="5">
    <source>
        <dbReference type="ARBA" id="ARBA00022497"/>
    </source>
</evidence>
<comment type="function">
    <text evidence="1">Required for genome encapsidation. Forms ribonucleoprotein complexes along with TGB1 helicase and viral RNA.</text>
</comment>
<proteinExistence type="inferred from homology"/>
<dbReference type="RefSeq" id="YP_009126735.1">
    <property type="nucleotide sequence ID" value="NC_026616.2"/>
</dbReference>
<dbReference type="InterPro" id="IPR000052">
    <property type="entry name" value="Pltvir_coat"/>
</dbReference>
<name>A0A0C5GVW6_9VIRU</name>
<keyword evidence="12" id="KW-1185">Reference proteome</keyword>
<dbReference type="GO" id="GO:1990904">
    <property type="term" value="C:ribonucleoprotein complex"/>
    <property type="evidence" value="ECO:0007669"/>
    <property type="project" value="UniProtKB-KW"/>
</dbReference>
<keyword evidence="5" id="KW-1139">Helical capsid protein</keyword>
<dbReference type="EMBL" id="KP784454">
    <property type="protein sequence ID" value="AJP16557.1"/>
    <property type="molecule type" value="Genomic_RNA"/>
</dbReference>
<evidence type="ECO:0000256" key="9">
    <source>
        <dbReference type="ARBA" id="ARBA00031336"/>
    </source>
</evidence>
<dbReference type="PROSITE" id="PS00418">
    <property type="entry name" value="POTEX_CARLAVIRUS_COAT"/>
    <property type="match status" value="1"/>
</dbReference>
<dbReference type="PRINTS" id="PR00232">
    <property type="entry name" value="POTXCARLCOAT"/>
</dbReference>
<organism evidence="11 12">
    <name type="scientific">Alfalfa latent virus</name>
    <dbReference type="NCBI Taxonomy" id="165250"/>
    <lineage>
        <taxon>Viruses</taxon>
        <taxon>Riboviria</taxon>
        <taxon>Orthornavirae</taxon>
        <taxon>Kitrinoviricota</taxon>
        <taxon>Alsuviricetes</taxon>
        <taxon>Tymovirales</taxon>
        <taxon>Betaflexiviridae</taxon>
        <taxon>Quinvirinae</taxon>
        <taxon>Carlavirus</taxon>
        <taxon>Carlavirus pisi</taxon>
        <taxon>Pea streak virus</taxon>
    </lineage>
</organism>
<dbReference type="Pfam" id="PF08358">
    <property type="entry name" value="Flexi_CP_N"/>
    <property type="match status" value="1"/>
</dbReference>
<sequence length="294" mass="32680">MAEQQKAAEERARIDAKLKQQLEQQSSKLGAEKEFIKDAEGLQKSLLERFQALQDLTAKSIAGSSIVNGGWEADRKRLKVSDKMKLDGSNIFTRPTLDDLQKLGWNPEANQVATAENLAKISAKLKELGVPPEQMARTFWDVAMYCTAVGASRYTNPQGSINYPEGSITRDAVFGVIREQCTLRQVCRSFAPIIWNYMHVNNMPPTNWAEKGFSNDVKFAAFDFFDFVECPASIQPADGLIRRPTSDEYVAFNTHKKCALARADKNGRYASTDASVTGGMFGCGAKETWRNNAC</sequence>
<feature type="domain" description="Potexviruses and carlaviruses coat protein" evidence="10">
    <location>
        <begin position="218"/>
        <end position="233"/>
    </location>
</feature>
<dbReference type="Pfam" id="PF00286">
    <property type="entry name" value="Flexi_CP"/>
    <property type="match status" value="1"/>
</dbReference>
<dbReference type="GeneID" id="23698118"/>
<keyword evidence="7" id="KW-0946">Virion</keyword>
<dbReference type="GO" id="GO:0019029">
    <property type="term" value="C:helical viral capsid"/>
    <property type="evidence" value="ECO:0007669"/>
    <property type="project" value="UniProtKB-KW"/>
</dbReference>
<keyword evidence="6 11" id="KW-0167">Capsid protein</keyword>
<evidence type="ECO:0000313" key="11">
    <source>
        <dbReference type="EMBL" id="AJP16557.1"/>
    </source>
</evidence>
<comment type="subcellular location">
    <subcellularLocation>
        <location evidence="2">Virion</location>
    </subcellularLocation>
</comment>
<protein>
    <recommendedName>
        <fullName evidence="4">Capsid protein</fullName>
    </recommendedName>
    <alternativeName>
        <fullName evidence="9">Coat protein</fullName>
    </alternativeName>
</protein>
<dbReference type="Proteomes" id="UP000201349">
    <property type="component" value="Genome"/>
</dbReference>
<evidence type="ECO:0000313" key="12">
    <source>
        <dbReference type="Proteomes" id="UP000201349"/>
    </source>
</evidence>
<keyword evidence="8" id="KW-0687">Ribonucleoprotein</keyword>
<evidence type="ECO:0000256" key="4">
    <source>
        <dbReference type="ARBA" id="ARBA00018091"/>
    </source>
</evidence>
<dbReference type="KEGG" id="vg:23698118"/>
<evidence type="ECO:0000256" key="7">
    <source>
        <dbReference type="ARBA" id="ARBA00022844"/>
    </source>
</evidence>
<comment type="similarity">
    <text evidence="3">Belongs to the potexviruses coat protein family.</text>
</comment>